<dbReference type="Pfam" id="PF05051">
    <property type="entry name" value="COX17"/>
    <property type="match status" value="1"/>
</dbReference>
<evidence type="ECO:0000313" key="16">
    <source>
        <dbReference type="Proteomes" id="UP000014500"/>
    </source>
</evidence>
<dbReference type="PANTHER" id="PTHR16719">
    <property type="entry name" value="CYTOCHROME C OXIDASE COPPER CHAPERONE"/>
    <property type="match status" value="1"/>
</dbReference>
<dbReference type="GO" id="GO:0033617">
    <property type="term" value="P:mitochondrial respiratory chain complex IV assembly"/>
    <property type="evidence" value="ECO:0007669"/>
    <property type="project" value="TreeGrafter"/>
</dbReference>
<dbReference type="STRING" id="126957.T1JAS6"/>
<evidence type="ECO:0000256" key="7">
    <source>
        <dbReference type="ARBA" id="ARBA00023008"/>
    </source>
</evidence>
<dbReference type="InterPro" id="IPR007745">
    <property type="entry name" value="Cyt_c_oxidase_Cu-chaperone"/>
</dbReference>
<sequence>MSSLSIKNSLSSKADEEKPKLKPCCACPETKKIRDACIIEKGEEHCGELIEAHKDCMRKMGINEFQVLQPGIIFGPWSPSSGNIIRLPSDTLSYIINYLQMGLLSPKKSSNVCGVCGYAMINLRIYDVIITSRTNRTTLFEAFFTELI</sequence>
<evidence type="ECO:0000256" key="12">
    <source>
        <dbReference type="ARBA" id="ARBA00065132"/>
    </source>
</evidence>
<keyword evidence="4" id="KW-0963">Cytoplasm</keyword>
<evidence type="ECO:0000256" key="11">
    <source>
        <dbReference type="ARBA" id="ARBA00055863"/>
    </source>
</evidence>
<dbReference type="GO" id="GO:0005758">
    <property type="term" value="C:mitochondrial intermembrane space"/>
    <property type="evidence" value="ECO:0007669"/>
    <property type="project" value="UniProtKB-SubCell"/>
</dbReference>
<evidence type="ECO:0000256" key="3">
    <source>
        <dbReference type="ARBA" id="ARBA00009241"/>
    </source>
</evidence>
<evidence type="ECO:0000256" key="6">
    <source>
        <dbReference type="ARBA" id="ARBA00022990"/>
    </source>
</evidence>
<keyword evidence="10" id="KW-0143">Chaperone</keyword>
<comment type="similarity">
    <text evidence="3">Belongs to the COX17 family.</text>
</comment>
<dbReference type="SUPFAM" id="SSF47072">
    <property type="entry name" value="Cysteine alpha-hairpin motif"/>
    <property type="match status" value="1"/>
</dbReference>
<dbReference type="EMBL" id="JH432004">
    <property type="status" value="NOT_ANNOTATED_CDS"/>
    <property type="molecule type" value="Genomic_DNA"/>
</dbReference>
<feature type="binding site" evidence="14">
    <location>
        <position position="24"/>
    </location>
    <ligand>
        <name>Cu cation</name>
        <dbReference type="ChEBI" id="CHEBI:23378"/>
    </ligand>
</feature>
<keyword evidence="6" id="KW-0007">Acetylation</keyword>
<evidence type="ECO:0000256" key="8">
    <source>
        <dbReference type="ARBA" id="ARBA00023128"/>
    </source>
</evidence>
<dbReference type="InterPro" id="IPR009069">
    <property type="entry name" value="Cys_alpha_HP_mot_SF"/>
</dbReference>
<proteinExistence type="inferred from homology"/>
<dbReference type="eggNOG" id="KOG3496">
    <property type="taxonomic scope" value="Eukaryota"/>
</dbReference>
<accession>T1JAS6</accession>
<evidence type="ECO:0000256" key="2">
    <source>
        <dbReference type="ARBA" id="ARBA00004569"/>
    </source>
</evidence>
<evidence type="ECO:0000256" key="1">
    <source>
        <dbReference type="ARBA" id="ARBA00004496"/>
    </source>
</evidence>
<reference evidence="16" key="1">
    <citation type="submission" date="2011-05" db="EMBL/GenBank/DDBJ databases">
        <authorList>
            <person name="Richards S.R."/>
            <person name="Qu J."/>
            <person name="Jiang H."/>
            <person name="Jhangiani S.N."/>
            <person name="Agravi P."/>
            <person name="Goodspeed R."/>
            <person name="Gross S."/>
            <person name="Mandapat C."/>
            <person name="Jackson L."/>
            <person name="Mathew T."/>
            <person name="Pu L."/>
            <person name="Thornton R."/>
            <person name="Saada N."/>
            <person name="Wilczek-Boney K.B."/>
            <person name="Lee S."/>
            <person name="Kovar C."/>
            <person name="Wu Y."/>
            <person name="Scherer S.E."/>
            <person name="Worley K.C."/>
            <person name="Muzny D.M."/>
            <person name="Gibbs R."/>
        </authorList>
    </citation>
    <scope>NUCLEOTIDE SEQUENCE</scope>
    <source>
        <strain evidence="16">Brora</strain>
    </source>
</reference>
<dbReference type="GO" id="GO:0005507">
    <property type="term" value="F:copper ion binding"/>
    <property type="evidence" value="ECO:0007669"/>
    <property type="project" value="InterPro"/>
</dbReference>
<keyword evidence="5 14" id="KW-0479">Metal-binding</keyword>
<reference evidence="15" key="2">
    <citation type="submission" date="2015-02" db="UniProtKB">
        <authorList>
            <consortium name="EnsemblMetazoa"/>
        </authorList>
    </citation>
    <scope>IDENTIFICATION</scope>
</reference>
<evidence type="ECO:0000313" key="15">
    <source>
        <dbReference type="EnsemblMetazoa" id="SMAR010847-PA"/>
    </source>
</evidence>
<evidence type="ECO:0000256" key="13">
    <source>
        <dbReference type="ARBA" id="ARBA00071062"/>
    </source>
</evidence>
<evidence type="ECO:0000256" key="5">
    <source>
        <dbReference type="ARBA" id="ARBA00022723"/>
    </source>
</evidence>
<evidence type="ECO:0000256" key="9">
    <source>
        <dbReference type="ARBA" id="ARBA00023157"/>
    </source>
</evidence>
<dbReference type="PROSITE" id="PS51808">
    <property type="entry name" value="CHCH"/>
    <property type="match status" value="1"/>
</dbReference>
<dbReference type="Proteomes" id="UP000014500">
    <property type="component" value="Unassembled WGS sequence"/>
</dbReference>
<dbReference type="EnsemblMetazoa" id="SMAR010847-RA">
    <property type="protein sequence ID" value="SMAR010847-PA"/>
    <property type="gene ID" value="SMAR010847"/>
</dbReference>
<dbReference type="Gene3D" id="1.10.287.1130">
    <property type="entry name" value="CytochromE C oxidase copper chaperone"/>
    <property type="match status" value="1"/>
</dbReference>
<dbReference type="PANTHER" id="PTHR16719:SF0">
    <property type="entry name" value="CYTOCHROME C OXIDASE COPPER CHAPERONE"/>
    <property type="match status" value="1"/>
</dbReference>
<feature type="binding site" evidence="14">
    <location>
        <position position="25"/>
    </location>
    <ligand>
        <name>Cu cation</name>
        <dbReference type="ChEBI" id="CHEBI:23378"/>
    </ligand>
</feature>
<dbReference type="FunFam" id="1.10.287.1130:FF:000001">
    <property type="entry name" value="cytochrome c oxidase copper chaperone"/>
    <property type="match status" value="1"/>
</dbReference>
<comment type="subcellular location">
    <subcellularLocation>
        <location evidence="1">Cytoplasm</location>
    </subcellularLocation>
    <subcellularLocation>
        <location evidence="2">Mitochondrion intermembrane space</location>
    </subcellularLocation>
</comment>
<evidence type="ECO:0000256" key="10">
    <source>
        <dbReference type="ARBA" id="ARBA00023186"/>
    </source>
</evidence>
<dbReference type="HOGENOM" id="CLU_1763509_0_0_1"/>
<keyword evidence="8" id="KW-0496">Mitochondrion</keyword>
<organism evidence="15 16">
    <name type="scientific">Strigamia maritima</name>
    <name type="common">European centipede</name>
    <name type="synonym">Geophilus maritimus</name>
    <dbReference type="NCBI Taxonomy" id="126957"/>
    <lineage>
        <taxon>Eukaryota</taxon>
        <taxon>Metazoa</taxon>
        <taxon>Ecdysozoa</taxon>
        <taxon>Arthropoda</taxon>
        <taxon>Myriapoda</taxon>
        <taxon>Chilopoda</taxon>
        <taxon>Pleurostigmophora</taxon>
        <taxon>Geophilomorpha</taxon>
        <taxon>Linotaeniidae</taxon>
        <taxon>Strigamia</taxon>
    </lineage>
</organism>
<protein>
    <recommendedName>
        <fullName evidence="13">Cytochrome c oxidase copper chaperone</fullName>
    </recommendedName>
</protein>
<comment type="function">
    <text evidence="11">Copper metallochaperone essential for the assembly of the mitochondrial respiratory chain complex IV (CIV), also known as cytochrome c oxidase. Binds two copper ions and delivers them to the metallochaperone SCO1 which transports the copper ions to the Cu(A) site on the cytochrome c oxidase subunit II (MT-CO2/COX2).</text>
</comment>
<dbReference type="AlphaFoldDB" id="T1JAS6"/>
<name>T1JAS6_STRMM</name>
<dbReference type="GO" id="GO:0016531">
    <property type="term" value="F:copper chaperone activity"/>
    <property type="evidence" value="ECO:0007669"/>
    <property type="project" value="InterPro"/>
</dbReference>
<keyword evidence="9" id="KW-1015">Disulfide bond</keyword>
<comment type="subunit">
    <text evidence="12">Interacts with COA1. Interacts with the chaperone CHCHD4; this is important for correct folding and the formation of disulfide bonds that stabilize the structure.</text>
</comment>
<keyword evidence="16" id="KW-1185">Reference proteome</keyword>
<evidence type="ECO:0000256" key="4">
    <source>
        <dbReference type="ARBA" id="ARBA00022490"/>
    </source>
</evidence>
<keyword evidence="7 14" id="KW-0186">Copper</keyword>
<evidence type="ECO:0000256" key="14">
    <source>
        <dbReference type="PIRSR" id="PIRSR607745-1"/>
    </source>
</evidence>